<organism evidence="2 3">
    <name type="scientific">Stentor coeruleus</name>
    <dbReference type="NCBI Taxonomy" id="5963"/>
    <lineage>
        <taxon>Eukaryota</taxon>
        <taxon>Sar</taxon>
        <taxon>Alveolata</taxon>
        <taxon>Ciliophora</taxon>
        <taxon>Postciliodesmatophora</taxon>
        <taxon>Heterotrichea</taxon>
        <taxon>Heterotrichida</taxon>
        <taxon>Stentoridae</taxon>
        <taxon>Stentor</taxon>
    </lineage>
</organism>
<gene>
    <name evidence="2" type="ORF">SteCoe_9700</name>
</gene>
<dbReference type="InterPro" id="IPR037898">
    <property type="entry name" value="NudC_fam"/>
</dbReference>
<dbReference type="OrthoDB" id="515366at2759"/>
<dbReference type="GO" id="GO:0006457">
    <property type="term" value="P:protein folding"/>
    <property type="evidence" value="ECO:0007669"/>
    <property type="project" value="TreeGrafter"/>
</dbReference>
<dbReference type="Proteomes" id="UP000187209">
    <property type="component" value="Unassembled WGS sequence"/>
</dbReference>
<name>A0A1R2CH97_9CILI</name>
<evidence type="ECO:0000313" key="3">
    <source>
        <dbReference type="Proteomes" id="UP000187209"/>
    </source>
</evidence>
<comment type="caution">
    <text evidence="2">The sequence shown here is derived from an EMBL/GenBank/DDBJ whole genome shotgun (WGS) entry which is preliminary data.</text>
</comment>
<dbReference type="SUPFAM" id="SSF49764">
    <property type="entry name" value="HSP20-like chaperones"/>
    <property type="match status" value="1"/>
</dbReference>
<dbReference type="InterPro" id="IPR008978">
    <property type="entry name" value="HSP20-like_chaperone"/>
</dbReference>
<accession>A0A1R2CH97</accession>
<dbReference type="AlphaFoldDB" id="A0A1R2CH97"/>
<dbReference type="GO" id="GO:0005737">
    <property type="term" value="C:cytoplasm"/>
    <property type="evidence" value="ECO:0007669"/>
    <property type="project" value="TreeGrafter"/>
</dbReference>
<dbReference type="InterPro" id="IPR007052">
    <property type="entry name" value="CS_dom"/>
</dbReference>
<evidence type="ECO:0000259" key="1">
    <source>
        <dbReference type="PROSITE" id="PS51203"/>
    </source>
</evidence>
<dbReference type="PROSITE" id="PS51203">
    <property type="entry name" value="CS"/>
    <property type="match status" value="1"/>
</dbReference>
<dbReference type="Pfam" id="PF04969">
    <property type="entry name" value="CS"/>
    <property type="match status" value="1"/>
</dbReference>
<dbReference type="EMBL" id="MPUH01000152">
    <property type="protein sequence ID" value="OMJ88381.1"/>
    <property type="molecule type" value="Genomic_DNA"/>
</dbReference>
<dbReference type="PANTHER" id="PTHR12356:SF18">
    <property type="entry name" value="NUDC DOMAIN-CONTAINING PROTEIN 2"/>
    <property type="match status" value="1"/>
</dbReference>
<dbReference type="CDD" id="cd06467">
    <property type="entry name" value="p23_NUDC_like"/>
    <property type="match status" value="1"/>
</dbReference>
<keyword evidence="3" id="KW-1185">Reference proteome</keyword>
<protein>
    <recommendedName>
        <fullName evidence="1">CS domain-containing protein</fullName>
    </recommendedName>
</protein>
<feature type="domain" description="CS" evidence="1">
    <location>
        <begin position="20"/>
        <end position="124"/>
    </location>
</feature>
<dbReference type="Gene3D" id="1.20.5.740">
    <property type="entry name" value="Single helix bin"/>
    <property type="match status" value="1"/>
</dbReference>
<proteinExistence type="predicted"/>
<reference evidence="2 3" key="1">
    <citation type="submission" date="2016-11" db="EMBL/GenBank/DDBJ databases">
        <title>The macronuclear genome of Stentor coeruleus: a giant cell with tiny introns.</title>
        <authorList>
            <person name="Slabodnick M."/>
            <person name="Ruby J.G."/>
            <person name="Reiff S.B."/>
            <person name="Swart E.C."/>
            <person name="Gosai S."/>
            <person name="Prabakaran S."/>
            <person name="Witkowska E."/>
            <person name="Larue G.E."/>
            <person name="Fisher S."/>
            <person name="Freeman R.M."/>
            <person name="Gunawardena J."/>
            <person name="Chu W."/>
            <person name="Stover N.A."/>
            <person name="Gregory B.D."/>
            <person name="Nowacki M."/>
            <person name="Derisi J."/>
            <person name="Roy S.W."/>
            <person name="Marshall W.F."/>
            <person name="Sood P."/>
        </authorList>
    </citation>
    <scope>NUCLEOTIDE SEQUENCE [LARGE SCALE GENOMIC DNA]</scope>
    <source>
        <strain evidence="2">WM001</strain>
    </source>
</reference>
<dbReference type="PANTHER" id="PTHR12356">
    <property type="entry name" value="NUCLEAR MOVEMENT PROTEIN NUDC"/>
    <property type="match status" value="1"/>
</dbReference>
<sequence length="179" mass="20954">MEVPKAIQEKARGRQQFKAGDQVVYEWEQTLEEVIMYFKPPQWALPKYQKELKKNLQPGQVLPSIFVNIERDRIEVGVRPNPPFLTEELGGLVIKSESFWMLEDEELVVNFQKMRKAEMWTCACKRHGELDPFTKTEVQKKLMLERFQEENPGFDFSNAQFNGMVPEARTFMGGVSYTK</sequence>
<dbReference type="GO" id="GO:0051082">
    <property type="term" value="F:unfolded protein binding"/>
    <property type="evidence" value="ECO:0007669"/>
    <property type="project" value="TreeGrafter"/>
</dbReference>
<evidence type="ECO:0000313" key="2">
    <source>
        <dbReference type="EMBL" id="OMJ88381.1"/>
    </source>
</evidence>
<dbReference type="Gene3D" id="2.60.40.790">
    <property type="match status" value="1"/>
</dbReference>